<evidence type="ECO:0000313" key="2">
    <source>
        <dbReference type="Proteomes" id="UP000249619"/>
    </source>
</evidence>
<proteinExistence type="predicted"/>
<reference evidence="2" key="1">
    <citation type="submission" date="2018-05" db="EMBL/GenBank/DDBJ databases">
        <title>Draft genome sequence of Stemphylium lycopersici strain CIDEFI 213.</title>
        <authorList>
            <person name="Medina R."/>
            <person name="Franco M.E.E."/>
            <person name="Lucentini C.G."/>
            <person name="Saparrat M.C.N."/>
            <person name="Balatti P.A."/>
        </authorList>
    </citation>
    <scope>NUCLEOTIDE SEQUENCE [LARGE SCALE GENOMIC DNA]</scope>
    <source>
        <strain evidence="2">CIDEFI 213</strain>
    </source>
</reference>
<protein>
    <submittedName>
        <fullName evidence="1">Uncharacterized protein</fullName>
    </submittedName>
</protein>
<dbReference type="AlphaFoldDB" id="A0A364MX93"/>
<keyword evidence="2" id="KW-1185">Reference proteome</keyword>
<sequence>MPKRRETSSHYEFDSRRVAHQLVEFSRAQGSRHAAFELDESPKWGFEEYDPQEEAADASEEAEPHFESYAGWVVPDVKTSLEDIKKKAHRKTVKANG</sequence>
<accession>A0A364MX93</accession>
<name>A0A364MX93_STELY</name>
<organism evidence="1 2">
    <name type="scientific">Stemphylium lycopersici</name>
    <name type="common">Tomato gray leaf spot disease fungus</name>
    <name type="synonym">Thyrospora lycopersici</name>
    <dbReference type="NCBI Taxonomy" id="183478"/>
    <lineage>
        <taxon>Eukaryota</taxon>
        <taxon>Fungi</taxon>
        <taxon>Dikarya</taxon>
        <taxon>Ascomycota</taxon>
        <taxon>Pezizomycotina</taxon>
        <taxon>Dothideomycetes</taxon>
        <taxon>Pleosporomycetidae</taxon>
        <taxon>Pleosporales</taxon>
        <taxon>Pleosporineae</taxon>
        <taxon>Pleosporaceae</taxon>
        <taxon>Stemphylium</taxon>
    </lineage>
</organism>
<gene>
    <name evidence="1" type="ORF">DDE83_006997</name>
</gene>
<dbReference type="Proteomes" id="UP000249619">
    <property type="component" value="Unassembled WGS sequence"/>
</dbReference>
<dbReference type="EMBL" id="QGDH01000117">
    <property type="protein sequence ID" value="RAR06298.1"/>
    <property type="molecule type" value="Genomic_DNA"/>
</dbReference>
<comment type="caution">
    <text evidence="1">The sequence shown here is derived from an EMBL/GenBank/DDBJ whole genome shotgun (WGS) entry which is preliminary data.</text>
</comment>
<evidence type="ECO:0000313" key="1">
    <source>
        <dbReference type="EMBL" id="RAR06298.1"/>
    </source>
</evidence>